<dbReference type="Proteomes" id="UP001305647">
    <property type="component" value="Unassembled WGS sequence"/>
</dbReference>
<accession>A0AAN6Q4L7</accession>
<gene>
    <name evidence="4" type="ORF">N658DRAFT_496879</name>
</gene>
<dbReference type="PANTHER" id="PTHR40619">
    <property type="entry name" value="FUNGAL STAND N-TERMINAL GOODBYE DOMAIN-CONTAINING PROTEIN"/>
    <property type="match status" value="1"/>
</dbReference>
<protein>
    <recommendedName>
        <fullName evidence="3">Nephrocystin 3-like N-terminal domain-containing protein</fullName>
    </recommendedName>
</protein>
<dbReference type="Pfam" id="PF24883">
    <property type="entry name" value="NPHP3_N"/>
    <property type="match status" value="1"/>
</dbReference>
<evidence type="ECO:0000256" key="1">
    <source>
        <dbReference type="ARBA" id="ARBA00022737"/>
    </source>
</evidence>
<dbReference type="AlphaFoldDB" id="A0AAN6Q4L7"/>
<evidence type="ECO:0000313" key="4">
    <source>
        <dbReference type="EMBL" id="KAK4100792.1"/>
    </source>
</evidence>
<dbReference type="InterPro" id="IPR056884">
    <property type="entry name" value="NPHP3-like_N"/>
</dbReference>
<sequence>MAEPEMDDSIRSNHSAATSRNPSPTPEQQHWLSQWPPPPPTPYAPPSWPQASSAAYQQPPHPQSDPYLAPPPTHVYPQHYYYQQPLPPPPPVPEPTTIPVTALLSVLGSVSGLDKGDIQSAFSQSECIPFHYRLHAQEIIHAREFHAWATTPSSRELLILGDTSLEGVQANAAVSLVAASLVESIRARGPKFAALGFFCGLHTQRDDDAHAGAAAMIRALIAQLLEQHYVGYTFQECDLGLGLGQLAGSGTTAVDLAALCALFEWLVRWLPRDKTLVVVVDGIGEYERAYFEDGMLVVLRCLLGLVAAEDQNQGPVVKLLATCPTGTIGLRSEFRRKGPESILLMEALQVVSEQVDMNLGGSFVAR</sequence>
<feature type="compositionally biased region" description="Low complexity" evidence="2">
    <location>
        <begin position="49"/>
        <end position="58"/>
    </location>
</feature>
<feature type="compositionally biased region" description="Polar residues" evidence="2">
    <location>
        <begin position="12"/>
        <end position="32"/>
    </location>
</feature>
<reference evidence="4" key="1">
    <citation type="journal article" date="2023" name="Mol. Phylogenet. Evol.">
        <title>Genome-scale phylogeny and comparative genomics of the fungal order Sordariales.</title>
        <authorList>
            <person name="Hensen N."/>
            <person name="Bonometti L."/>
            <person name="Westerberg I."/>
            <person name="Brannstrom I.O."/>
            <person name="Guillou S."/>
            <person name="Cros-Aarteil S."/>
            <person name="Calhoun S."/>
            <person name="Haridas S."/>
            <person name="Kuo A."/>
            <person name="Mondo S."/>
            <person name="Pangilinan J."/>
            <person name="Riley R."/>
            <person name="LaButti K."/>
            <person name="Andreopoulos B."/>
            <person name="Lipzen A."/>
            <person name="Chen C."/>
            <person name="Yan M."/>
            <person name="Daum C."/>
            <person name="Ng V."/>
            <person name="Clum A."/>
            <person name="Steindorff A."/>
            <person name="Ohm R.A."/>
            <person name="Martin F."/>
            <person name="Silar P."/>
            <person name="Natvig D.O."/>
            <person name="Lalanne C."/>
            <person name="Gautier V."/>
            <person name="Ament-Velasquez S.L."/>
            <person name="Kruys A."/>
            <person name="Hutchinson M.I."/>
            <person name="Powell A.J."/>
            <person name="Barry K."/>
            <person name="Miller A.N."/>
            <person name="Grigoriev I.V."/>
            <person name="Debuchy R."/>
            <person name="Gladieux P."/>
            <person name="Hiltunen Thoren M."/>
            <person name="Johannesson H."/>
        </authorList>
    </citation>
    <scope>NUCLEOTIDE SEQUENCE</scope>
    <source>
        <strain evidence="4">CBS 757.83</strain>
    </source>
</reference>
<feature type="domain" description="Nephrocystin 3-like N-terminal" evidence="3">
    <location>
        <begin position="137"/>
        <end position="305"/>
    </location>
</feature>
<name>A0AAN6Q4L7_9PEZI</name>
<evidence type="ECO:0000259" key="3">
    <source>
        <dbReference type="Pfam" id="PF24883"/>
    </source>
</evidence>
<feature type="compositionally biased region" description="Pro residues" evidence="2">
    <location>
        <begin position="35"/>
        <end position="48"/>
    </location>
</feature>
<evidence type="ECO:0000256" key="2">
    <source>
        <dbReference type="SAM" id="MobiDB-lite"/>
    </source>
</evidence>
<reference evidence="4" key="2">
    <citation type="submission" date="2023-05" db="EMBL/GenBank/DDBJ databases">
        <authorList>
            <consortium name="Lawrence Berkeley National Laboratory"/>
            <person name="Steindorff A."/>
            <person name="Hensen N."/>
            <person name="Bonometti L."/>
            <person name="Westerberg I."/>
            <person name="Brannstrom I.O."/>
            <person name="Guillou S."/>
            <person name="Cros-Aarteil S."/>
            <person name="Calhoun S."/>
            <person name="Haridas S."/>
            <person name="Kuo A."/>
            <person name="Mondo S."/>
            <person name="Pangilinan J."/>
            <person name="Riley R."/>
            <person name="Labutti K."/>
            <person name="Andreopoulos B."/>
            <person name="Lipzen A."/>
            <person name="Chen C."/>
            <person name="Yanf M."/>
            <person name="Daum C."/>
            <person name="Ng V."/>
            <person name="Clum A."/>
            <person name="Ohm R."/>
            <person name="Martin F."/>
            <person name="Silar P."/>
            <person name="Natvig D."/>
            <person name="Lalanne C."/>
            <person name="Gautier V."/>
            <person name="Ament-Velasquez S.L."/>
            <person name="Kruys A."/>
            <person name="Hutchinson M.I."/>
            <person name="Powell A.J."/>
            <person name="Barry K."/>
            <person name="Miller A.N."/>
            <person name="Grigoriev I.V."/>
            <person name="Debuchy R."/>
            <person name="Gladieux P."/>
            <person name="Thoren M.H."/>
            <person name="Johannesson H."/>
        </authorList>
    </citation>
    <scope>NUCLEOTIDE SEQUENCE</scope>
    <source>
        <strain evidence="4">CBS 757.83</strain>
    </source>
</reference>
<keyword evidence="5" id="KW-1185">Reference proteome</keyword>
<evidence type="ECO:0000313" key="5">
    <source>
        <dbReference type="Proteomes" id="UP001305647"/>
    </source>
</evidence>
<organism evidence="4 5">
    <name type="scientific">Parathielavia hyrcaniae</name>
    <dbReference type="NCBI Taxonomy" id="113614"/>
    <lineage>
        <taxon>Eukaryota</taxon>
        <taxon>Fungi</taxon>
        <taxon>Dikarya</taxon>
        <taxon>Ascomycota</taxon>
        <taxon>Pezizomycotina</taxon>
        <taxon>Sordariomycetes</taxon>
        <taxon>Sordariomycetidae</taxon>
        <taxon>Sordariales</taxon>
        <taxon>Chaetomiaceae</taxon>
        <taxon>Parathielavia</taxon>
    </lineage>
</organism>
<dbReference type="PANTHER" id="PTHR40619:SF3">
    <property type="entry name" value="FUNGAL STAND N-TERMINAL GOODBYE DOMAIN-CONTAINING PROTEIN"/>
    <property type="match status" value="1"/>
</dbReference>
<proteinExistence type="predicted"/>
<keyword evidence="1" id="KW-0677">Repeat</keyword>
<dbReference type="EMBL" id="MU863638">
    <property type="protein sequence ID" value="KAK4100792.1"/>
    <property type="molecule type" value="Genomic_DNA"/>
</dbReference>
<comment type="caution">
    <text evidence="4">The sequence shown here is derived from an EMBL/GenBank/DDBJ whole genome shotgun (WGS) entry which is preliminary data.</text>
</comment>
<feature type="compositionally biased region" description="Pro residues" evidence="2">
    <location>
        <begin position="59"/>
        <end position="70"/>
    </location>
</feature>
<feature type="region of interest" description="Disordered" evidence="2">
    <location>
        <begin position="1"/>
        <end position="70"/>
    </location>
</feature>